<dbReference type="InterPro" id="IPR018860">
    <property type="entry name" value="APC_suCDC26"/>
</dbReference>
<dbReference type="GO" id="GO:0031145">
    <property type="term" value="P:anaphase-promoting complex-dependent catabolic process"/>
    <property type="evidence" value="ECO:0007669"/>
    <property type="project" value="InterPro"/>
</dbReference>
<dbReference type="KEGG" id="ker:91100815"/>
<dbReference type="GO" id="GO:0005680">
    <property type="term" value="C:anaphase-promoting complex"/>
    <property type="evidence" value="ECO:0007669"/>
    <property type="project" value="InterPro"/>
</dbReference>
<proteinExistence type="predicted"/>
<evidence type="ECO:0000313" key="4">
    <source>
        <dbReference type="Proteomes" id="UP001358614"/>
    </source>
</evidence>
<keyword evidence="1" id="KW-0833">Ubl conjugation pathway</keyword>
<organism evidence="3 4">
    <name type="scientific">Kwoniella europaea PYCC6329</name>
    <dbReference type="NCBI Taxonomy" id="1423913"/>
    <lineage>
        <taxon>Eukaryota</taxon>
        <taxon>Fungi</taxon>
        <taxon>Dikarya</taxon>
        <taxon>Basidiomycota</taxon>
        <taxon>Agaricomycotina</taxon>
        <taxon>Tremellomycetes</taxon>
        <taxon>Tremellales</taxon>
        <taxon>Cryptococcaceae</taxon>
        <taxon>Kwoniella</taxon>
    </lineage>
</organism>
<feature type="compositionally biased region" description="Low complexity" evidence="2">
    <location>
        <begin position="31"/>
        <end position="40"/>
    </location>
</feature>
<keyword evidence="4" id="KW-1185">Reference proteome</keyword>
<sequence>MIRSNPTAIPIRANDIKLLQAEIDKRKAAREAAQSQAQSKTNEVEGNRGKQKKGDEVFGLGEEMKGRQGRSVAERIGL</sequence>
<evidence type="ECO:0008006" key="5">
    <source>
        <dbReference type="Google" id="ProtNLM"/>
    </source>
</evidence>
<dbReference type="GeneID" id="91100815"/>
<feature type="compositionally biased region" description="Basic and acidic residues" evidence="2">
    <location>
        <begin position="42"/>
        <end position="66"/>
    </location>
</feature>
<protein>
    <recommendedName>
        <fullName evidence="5">Small EDRK-rich factor-like N-terminal domain-containing protein</fullName>
    </recommendedName>
</protein>
<evidence type="ECO:0000256" key="1">
    <source>
        <dbReference type="ARBA" id="ARBA00022786"/>
    </source>
</evidence>
<reference evidence="3 4" key="1">
    <citation type="submission" date="2024-01" db="EMBL/GenBank/DDBJ databases">
        <title>Comparative genomics of Cryptococcus and Kwoniella reveals pathogenesis evolution and contrasting modes of karyotype evolution via chromosome fusion or intercentromeric recombination.</title>
        <authorList>
            <person name="Coelho M.A."/>
            <person name="David-Palma M."/>
            <person name="Shea T."/>
            <person name="Bowers K."/>
            <person name="McGinley-Smith S."/>
            <person name="Mohammad A.W."/>
            <person name="Gnirke A."/>
            <person name="Yurkov A.M."/>
            <person name="Nowrousian M."/>
            <person name="Sun S."/>
            <person name="Cuomo C.A."/>
            <person name="Heitman J."/>
        </authorList>
    </citation>
    <scope>NUCLEOTIDE SEQUENCE [LARGE SCALE GENOMIC DNA]</scope>
    <source>
        <strain evidence="3 4">PYCC6329</strain>
    </source>
</reference>
<feature type="region of interest" description="Disordered" evidence="2">
    <location>
        <begin position="29"/>
        <end position="78"/>
    </location>
</feature>
<name>A0AAX4KEZ9_9TREE</name>
<dbReference type="RefSeq" id="XP_066081920.1">
    <property type="nucleotide sequence ID" value="XM_066225823.1"/>
</dbReference>
<evidence type="ECO:0000313" key="3">
    <source>
        <dbReference type="EMBL" id="WWD03953.1"/>
    </source>
</evidence>
<dbReference type="Pfam" id="PF10471">
    <property type="entry name" value="ANAPC_CDC26"/>
    <property type="match status" value="1"/>
</dbReference>
<gene>
    <name evidence="3" type="ORF">V865_002011</name>
</gene>
<dbReference type="AlphaFoldDB" id="A0AAX4KEZ9"/>
<dbReference type="Proteomes" id="UP001358614">
    <property type="component" value="Chromosome 1"/>
</dbReference>
<dbReference type="EMBL" id="CP144089">
    <property type="protein sequence ID" value="WWD03953.1"/>
    <property type="molecule type" value="Genomic_DNA"/>
</dbReference>
<evidence type="ECO:0000256" key="2">
    <source>
        <dbReference type="SAM" id="MobiDB-lite"/>
    </source>
</evidence>
<accession>A0AAX4KEZ9</accession>